<evidence type="ECO:0000256" key="5">
    <source>
        <dbReference type="ARBA" id="ARBA00023125"/>
    </source>
</evidence>
<dbReference type="PANTHER" id="PTHR46011">
    <property type="entry name" value="NUCLEAR HORMONE RECEPTOR FAMILY MEMBER NHR-86-RELATED"/>
    <property type="match status" value="1"/>
</dbReference>
<name>A0AAV5VN57_9BILA</name>
<dbReference type="SUPFAM" id="SSF48508">
    <property type="entry name" value="Nuclear receptor ligand-binding domain"/>
    <property type="match status" value="1"/>
</dbReference>
<dbReference type="GO" id="GO:0003700">
    <property type="term" value="F:DNA-binding transcription factor activity"/>
    <property type="evidence" value="ECO:0007669"/>
    <property type="project" value="InterPro"/>
</dbReference>
<dbReference type="GO" id="GO:0043565">
    <property type="term" value="F:sequence-specific DNA binding"/>
    <property type="evidence" value="ECO:0007669"/>
    <property type="project" value="InterPro"/>
</dbReference>
<dbReference type="Gene3D" id="1.10.565.10">
    <property type="entry name" value="Retinoid X Receptor"/>
    <property type="match status" value="1"/>
</dbReference>
<evidence type="ECO:0000259" key="9">
    <source>
        <dbReference type="PROSITE" id="PS51843"/>
    </source>
</evidence>
<keyword evidence="4" id="KW-0805">Transcription regulation</keyword>
<dbReference type="Pfam" id="PF00104">
    <property type="entry name" value="Hormone_recep"/>
    <property type="match status" value="1"/>
</dbReference>
<evidence type="ECO:0000256" key="7">
    <source>
        <dbReference type="ARBA" id="ARBA00023170"/>
    </source>
</evidence>
<proteinExistence type="predicted"/>
<organism evidence="10 11">
    <name type="scientific">Pristionchus fissidentatus</name>
    <dbReference type="NCBI Taxonomy" id="1538716"/>
    <lineage>
        <taxon>Eukaryota</taxon>
        <taxon>Metazoa</taxon>
        <taxon>Ecdysozoa</taxon>
        <taxon>Nematoda</taxon>
        <taxon>Chromadorea</taxon>
        <taxon>Rhabditida</taxon>
        <taxon>Rhabditina</taxon>
        <taxon>Diplogasteromorpha</taxon>
        <taxon>Diplogasteroidea</taxon>
        <taxon>Neodiplogasteridae</taxon>
        <taxon>Pristionchus</taxon>
    </lineage>
</organism>
<dbReference type="PANTHER" id="PTHR46011:SF6">
    <property type="entry name" value="HIGH ZINC ACTIVATED NUCLEAR RECEPTOR PROTEIN"/>
    <property type="match status" value="1"/>
</dbReference>
<keyword evidence="2" id="KW-0863">Zinc-finger</keyword>
<gene>
    <name evidence="10" type="ORF">PFISCL1PPCAC_11065</name>
</gene>
<evidence type="ECO:0000256" key="6">
    <source>
        <dbReference type="ARBA" id="ARBA00023163"/>
    </source>
</evidence>
<evidence type="ECO:0000259" key="8">
    <source>
        <dbReference type="PROSITE" id="PS51030"/>
    </source>
</evidence>
<feature type="domain" description="Nuclear receptor" evidence="8">
    <location>
        <begin position="1"/>
        <end position="57"/>
    </location>
</feature>
<dbReference type="PROSITE" id="PS51843">
    <property type="entry name" value="NR_LBD"/>
    <property type="match status" value="1"/>
</dbReference>
<evidence type="ECO:0000256" key="1">
    <source>
        <dbReference type="ARBA" id="ARBA00022723"/>
    </source>
</evidence>
<feature type="non-terminal residue" evidence="10">
    <location>
        <position position="358"/>
    </location>
</feature>
<dbReference type="InterPro" id="IPR000536">
    <property type="entry name" value="Nucl_hrmn_rcpt_lig-bd"/>
</dbReference>
<dbReference type="InterPro" id="IPR035500">
    <property type="entry name" value="NHR-like_dom_sf"/>
</dbReference>
<sequence>MGMDVCRACTVFYRRSKGKSYVCRSKRHKCGIRDECRKCRYDRLERMLKNKESAIDEKESPEEYVNNNVNRHEEQIRDNCHLDTAQPSCSTARGASISSFNRGTPLISKLERKYRTMCETRLTSELSSRSDPPHPLRVNYDNYPIYPATYDSVNRANRTFLAALLQFGSAMFPEFSRFKECDKWTIVTNFFTHFRTFESAYRANKIYPHDMEIGLQGYTLYFAEDVVGRFFDDCPNIGDNEEAKRVIRARFKSNLGPHRESVKRFNHRHEEFLASLALMFWSTEGLDVSEEVVNASEQYKEMIMRELHNYYREELRMEDYAIRLGEVLLFLQTYEQRAGDMDKHLEVLRLLNVFSEET</sequence>
<evidence type="ECO:0000313" key="11">
    <source>
        <dbReference type="Proteomes" id="UP001432322"/>
    </source>
</evidence>
<dbReference type="SMART" id="SM00430">
    <property type="entry name" value="HOLI"/>
    <property type="match status" value="1"/>
</dbReference>
<keyword evidence="1" id="KW-0479">Metal-binding</keyword>
<evidence type="ECO:0008006" key="12">
    <source>
        <dbReference type="Google" id="ProtNLM"/>
    </source>
</evidence>
<dbReference type="GO" id="GO:0005634">
    <property type="term" value="C:nucleus"/>
    <property type="evidence" value="ECO:0007669"/>
    <property type="project" value="TreeGrafter"/>
</dbReference>
<keyword evidence="11" id="KW-1185">Reference proteome</keyword>
<keyword evidence="5" id="KW-0238">DNA-binding</keyword>
<accession>A0AAV5VN57</accession>
<keyword evidence="7" id="KW-0675">Receptor</keyword>
<evidence type="ECO:0000256" key="3">
    <source>
        <dbReference type="ARBA" id="ARBA00022833"/>
    </source>
</evidence>
<dbReference type="AlphaFoldDB" id="A0AAV5VN57"/>
<comment type="caution">
    <text evidence="10">The sequence shown here is derived from an EMBL/GenBank/DDBJ whole genome shotgun (WGS) entry which is preliminary data.</text>
</comment>
<evidence type="ECO:0000256" key="2">
    <source>
        <dbReference type="ARBA" id="ARBA00022771"/>
    </source>
</evidence>
<reference evidence="10" key="1">
    <citation type="submission" date="2023-10" db="EMBL/GenBank/DDBJ databases">
        <title>Genome assembly of Pristionchus species.</title>
        <authorList>
            <person name="Yoshida K."/>
            <person name="Sommer R.J."/>
        </authorList>
    </citation>
    <scope>NUCLEOTIDE SEQUENCE</scope>
    <source>
        <strain evidence="10">RS5133</strain>
    </source>
</reference>
<dbReference type="InterPro" id="IPR001628">
    <property type="entry name" value="Znf_hrmn_rcpt"/>
</dbReference>
<feature type="domain" description="NR LBD" evidence="9">
    <location>
        <begin position="113"/>
        <end position="358"/>
    </location>
</feature>
<evidence type="ECO:0000256" key="4">
    <source>
        <dbReference type="ARBA" id="ARBA00023015"/>
    </source>
</evidence>
<evidence type="ECO:0000313" key="10">
    <source>
        <dbReference type="EMBL" id="GMT19768.1"/>
    </source>
</evidence>
<keyword evidence="6" id="KW-0804">Transcription</keyword>
<dbReference type="PROSITE" id="PS51030">
    <property type="entry name" value="NUCLEAR_REC_DBD_2"/>
    <property type="match status" value="1"/>
</dbReference>
<dbReference type="GO" id="GO:0008270">
    <property type="term" value="F:zinc ion binding"/>
    <property type="evidence" value="ECO:0007669"/>
    <property type="project" value="UniProtKB-KW"/>
</dbReference>
<dbReference type="Proteomes" id="UP001432322">
    <property type="component" value="Unassembled WGS sequence"/>
</dbReference>
<protein>
    <recommendedName>
        <fullName evidence="12">Nuclear receptor</fullName>
    </recommendedName>
</protein>
<dbReference type="EMBL" id="BTSY01000003">
    <property type="protein sequence ID" value="GMT19768.1"/>
    <property type="molecule type" value="Genomic_DNA"/>
</dbReference>
<keyword evidence="3" id="KW-0862">Zinc</keyword>